<feature type="compositionally biased region" description="Polar residues" evidence="1">
    <location>
        <begin position="136"/>
        <end position="147"/>
    </location>
</feature>
<protein>
    <submittedName>
        <fullName evidence="2">Uncharacterized protein</fullName>
    </submittedName>
</protein>
<dbReference type="SUPFAM" id="SSF53850">
    <property type="entry name" value="Periplasmic binding protein-like II"/>
    <property type="match status" value="1"/>
</dbReference>
<dbReference type="Proteomes" id="UP000013015">
    <property type="component" value="Unassembled WGS sequence"/>
</dbReference>
<comment type="caution">
    <text evidence="2">The sequence shown here is derived from an EMBL/GenBank/DDBJ whole genome shotgun (WGS) entry which is preliminary data.</text>
</comment>
<evidence type="ECO:0000313" key="2">
    <source>
        <dbReference type="EMBL" id="ENO18512.1"/>
    </source>
</evidence>
<organism evidence="2 3">
    <name type="scientific">Schaalia cardiffensis F0333</name>
    <dbReference type="NCBI Taxonomy" id="888050"/>
    <lineage>
        <taxon>Bacteria</taxon>
        <taxon>Bacillati</taxon>
        <taxon>Actinomycetota</taxon>
        <taxon>Actinomycetes</taxon>
        <taxon>Actinomycetales</taxon>
        <taxon>Actinomycetaceae</taxon>
        <taxon>Schaalia</taxon>
    </lineage>
</organism>
<evidence type="ECO:0000256" key="1">
    <source>
        <dbReference type="SAM" id="MobiDB-lite"/>
    </source>
</evidence>
<dbReference type="PATRIC" id="fig|888050.3.peg.731"/>
<dbReference type="STRING" id="888050.HMPREF9004_0769"/>
<dbReference type="OrthoDB" id="366726at2"/>
<dbReference type="Gene3D" id="3.40.190.10">
    <property type="entry name" value="Periplasmic binding protein-like II"/>
    <property type="match status" value="1"/>
</dbReference>
<dbReference type="HOGENOM" id="CLU_1682872_0_0_11"/>
<name>N6X516_9ACTO</name>
<dbReference type="AlphaFoldDB" id="N6X516"/>
<proteinExistence type="predicted"/>
<feature type="region of interest" description="Disordered" evidence="1">
    <location>
        <begin position="136"/>
        <end position="156"/>
    </location>
</feature>
<dbReference type="RefSeq" id="WP_005962498.1">
    <property type="nucleotide sequence ID" value="NZ_CP040505.1"/>
</dbReference>
<accession>N6X516</accession>
<evidence type="ECO:0000313" key="3">
    <source>
        <dbReference type="Proteomes" id="UP000013015"/>
    </source>
</evidence>
<reference evidence="2 3" key="1">
    <citation type="submission" date="2013-03" db="EMBL/GenBank/DDBJ databases">
        <title>Reference genome for the Human Microbiome Project.</title>
        <authorList>
            <person name="Aqrawi P."/>
            <person name="Ayvaz T."/>
            <person name="Bess C."/>
            <person name="Blankenburg K."/>
            <person name="Coyle M."/>
            <person name="Deng J."/>
            <person name="Forbes L."/>
            <person name="Fowler G."/>
            <person name="Francisco L."/>
            <person name="Fu Q."/>
            <person name="Gibbs R."/>
            <person name="Gross S."/>
            <person name="Gubbala S."/>
            <person name="Hale W."/>
            <person name="Hemphill L."/>
            <person name="Highlander S."/>
            <person name="Hirani K."/>
            <person name="Jackson L."/>
            <person name="Jakkamsetti A."/>
            <person name="Javaid M."/>
            <person name="Jayaseelan J.C."/>
            <person name="Jiang H."/>
            <person name="Joshi V."/>
            <person name="Korchina V."/>
            <person name="Kovar C."/>
            <person name="Lara F."/>
            <person name="Lee S."/>
            <person name="Liu Y."/>
            <person name="Mata R."/>
            <person name="Mathew T."/>
            <person name="Munidasa M."/>
            <person name="Muzny D."/>
            <person name="Nazareth L."/>
            <person name="Ngo R."/>
            <person name="Nguyen L."/>
            <person name="Nguyen N."/>
            <person name="Okwuonu G."/>
            <person name="Ongeri F."/>
            <person name="Palculict T."/>
            <person name="Patil S."/>
            <person name="Petrosino J."/>
            <person name="Pham C."/>
            <person name="Pham P."/>
            <person name="Pu L.-L."/>
            <person name="Qin X."/>
            <person name="Qu J."/>
            <person name="Reid J."/>
            <person name="Ross M."/>
            <person name="Ruth R."/>
            <person name="Saada N."/>
            <person name="San Lucas F."/>
            <person name="Santibanez J."/>
            <person name="Shang Y."/>
            <person name="Simmons D."/>
            <person name="Song X.-Z."/>
            <person name="Tang L.-Y."/>
            <person name="Thornton R."/>
            <person name="Warren J."/>
            <person name="Weissenberger G."/>
            <person name="Wilczek-Boney K."/>
            <person name="Worley K."/>
            <person name="Youmans B."/>
            <person name="Zhang J."/>
            <person name="Zhang L."/>
            <person name="Zhao Z."/>
            <person name="Zhou C."/>
            <person name="Zhu D."/>
            <person name="Zhu Y."/>
        </authorList>
    </citation>
    <scope>NUCLEOTIDE SEQUENCE [LARGE SCALE GENOMIC DNA]</scope>
    <source>
        <strain evidence="2 3">F0333</strain>
    </source>
</reference>
<dbReference type="EMBL" id="AQHZ01000013">
    <property type="protein sequence ID" value="ENO18512.1"/>
    <property type="molecule type" value="Genomic_DNA"/>
</dbReference>
<keyword evidence="3" id="KW-1185">Reference proteome</keyword>
<dbReference type="eggNOG" id="COG1840">
    <property type="taxonomic scope" value="Bacteria"/>
</dbReference>
<sequence length="156" mass="16607">MTTLRLPILPIAGLVLVIAAFTSLLALLAPSRADLLVVCSNTASVCDALAEHYEQHTRTSVDVVRVPTSEALSHLAATHGDSEFDVWLGGPAEAHAEAERLGLLRPVEGIDVSGLPEHYHSASWFGFYGGSSRSAQPLRRVSSSPPGTHSYVHAFP</sequence>
<gene>
    <name evidence="2" type="ORF">HMPREF9004_0769</name>
</gene>